<gene>
    <name evidence="2" type="ORF">O181_122031</name>
</gene>
<reference evidence="2" key="1">
    <citation type="submission" date="2021-03" db="EMBL/GenBank/DDBJ databases">
        <title>Draft genome sequence of rust myrtle Austropuccinia psidii MF-1, a brazilian biotype.</title>
        <authorList>
            <person name="Quecine M.C."/>
            <person name="Pachon D.M.R."/>
            <person name="Bonatelli M.L."/>
            <person name="Correr F.H."/>
            <person name="Franceschini L.M."/>
            <person name="Leite T.F."/>
            <person name="Margarido G.R.A."/>
            <person name="Almeida C.A."/>
            <person name="Ferrarezi J.A."/>
            <person name="Labate C.A."/>
        </authorList>
    </citation>
    <scope>NUCLEOTIDE SEQUENCE</scope>
    <source>
        <strain evidence="2">MF-1</strain>
    </source>
</reference>
<name>A0A9Q3KKR1_9BASI</name>
<feature type="region of interest" description="Disordered" evidence="1">
    <location>
        <begin position="170"/>
        <end position="217"/>
    </location>
</feature>
<proteinExistence type="predicted"/>
<dbReference type="Proteomes" id="UP000765509">
    <property type="component" value="Unassembled WGS sequence"/>
</dbReference>
<accession>A0A9Q3KKR1</accession>
<feature type="compositionally biased region" description="Polar residues" evidence="1">
    <location>
        <begin position="199"/>
        <end position="213"/>
    </location>
</feature>
<keyword evidence="3" id="KW-1185">Reference proteome</keyword>
<dbReference type="AlphaFoldDB" id="A0A9Q3KKR1"/>
<organism evidence="2 3">
    <name type="scientific">Austropuccinia psidii MF-1</name>
    <dbReference type="NCBI Taxonomy" id="1389203"/>
    <lineage>
        <taxon>Eukaryota</taxon>
        <taxon>Fungi</taxon>
        <taxon>Dikarya</taxon>
        <taxon>Basidiomycota</taxon>
        <taxon>Pucciniomycotina</taxon>
        <taxon>Pucciniomycetes</taxon>
        <taxon>Pucciniales</taxon>
        <taxon>Sphaerophragmiaceae</taxon>
        <taxon>Austropuccinia</taxon>
    </lineage>
</organism>
<dbReference type="EMBL" id="AVOT02112223">
    <property type="protein sequence ID" value="MBW0582316.1"/>
    <property type="molecule type" value="Genomic_DNA"/>
</dbReference>
<evidence type="ECO:0000313" key="2">
    <source>
        <dbReference type="EMBL" id="MBW0582316.1"/>
    </source>
</evidence>
<sequence>MPPFVLCGSGILSQLASPSMASSGDFDHSQTYDSCKAVEVHYPAWPRPCHQAGRQVSNVRRYLWSKKDGPFGEKFPVPDAPTPDTTLGYPGLTGSSQRDVARWTNVGGPLPVCGRPIYSSSEVPISSINNEGVVKQIYSPSHPPAKRIQSHIIHNTPRNLQPTLATIAISIPPASPNPSHTSPALNQEVRPSPIPQPRNSPMVTSQQPQSVASASRRREELFPLTFPAAQVFQCQDQWPI</sequence>
<protein>
    <submittedName>
        <fullName evidence="2">Uncharacterized protein</fullName>
    </submittedName>
</protein>
<evidence type="ECO:0000313" key="3">
    <source>
        <dbReference type="Proteomes" id="UP000765509"/>
    </source>
</evidence>
<evidence type="ECO:0000256" key="1">
    <source>
        <dbReference type="SAM" id="MobiDB-lite"/>
    </source>
</evidence>
<comment type="caution">
    <text evidence="2">The sequence shown here is derived from an EMBL/GenBank/DDBJ whole genome shotgun (WGS) entry which is preliminary data.</text>
</comment>